<evidence type="ECO:0000313" key="1">
    <source>
        <dbReference type="EMBL" id="OGD70190.1"/>
    </source>
</evidence>
<gene>
    <name evidence="1" type="ORF">A3D09_03455</name>
</gene>
<organism evidence="1 2">
    <name type="scientific">Candidatus Collierbacteria bacterium RIFCSPHIGHO2_02_FULL_49_10</name>
    <dbReference type="NCBI Taxonomy" id="1817723"/>
    <lineage>
        <taxon>Bacteria</taxon>
        <taxon>Candidatus Collieribacteriota</taxon>
    </lineage>
</organism>
<protein>
    <submittedName>
        <fullName evidence="1">Uncharacterized protein</fullName>
    </submittedName>
</protein>
<dbReference type="AlphaFoldDB" id="A0A1F5ES59"/>
<comment type="caution">
    <text evidence="1">The sequence shown here is derived from an EMBL/GenBank/DDBJ whole genome shotgun (WGS) entry which is preliminary data.</text>
</comment>
<reference evidence="1 2" key="1">
    <citation type="journal article" date="2016" name="Nat. Commun.">
        <title>Thousands of microbial genomes shed light on interconnected biogeochemical processes in an aquifer system.</title>
        <authorList>
            <person name="Anantharaman K."/>
            <person name="Brown C.T."/>
            <person name="Hug L.A."/>
            <person name="Sharon I."/>
            <person name="Castelle C.J."/>
            <person name="Probst A.J."/>
            <person name="Thomas B.C."/>
            <person name="Singh A."/>
            <person name="Wilkins M.J."/>
            <person name="Karaoz U."/>
            <person name="Brodie E.L."/>
            <person name="Williams K.H."/>
            <person name="Hubbard S.S."/>
            <person name="Banfield J.F."/>
        </authorList>
    </citation>
    <scope>NUCLEOTIDE SEQUENCE [LARGE SCALE GENOMIC DNA]</scope>
</reference>
<proteinExistence type="predicted"/>
<dbReference type="EMBL" id="MFAH01000061">
    <property type="protein sequence ID" value="OGD70190.1"/>
    <property type="molecule type" value="Genomic_DNA"/>
</dbReference>
<evidence type="ECO:0000313" key="2">
    <source>
        <dbReference type="Proteomes" id="UP000177390"/>
    </source>
</evidence>
<dbReference type="Proteomes" id="UP000177390">
    <property type="component" value="Unassembled WGS sequence"/>
</dbReference>
<name>A0A1F5ES59_9BACT</name>
<sequence length="71" mass="8234">MFSEYTNEMARNKRGDIPVARGSYREQSADVHQPAQVIKGLWKNRHLVFNTGQTWWKTGRIPDSKNSVMRG</sequence>
<accession>A0A1F5ES59</accession>